<evidence type="ECO:0000313" key="3">
    <source>
        <dbReference type="Proteomes" id="UP000000763"/>
    </source>
</evidence>
<protein>
    <submittedName>
        <fullName evidence="2">Uncharacterized protein</fullName>
    </submittedName>
</protein>
<proteinExistence type="predicted"/>
<dbReference type="AlphaFoldDB" id="Q67VX3"/>
<name>Q67VX3_ORYSJ</name>
<feature type="compositionally biased region" description="Basic and acidic residues" evidence="1">
    <location>
        <begin position="152"/>
        <end position="170"/>
    </location>
</feature>
<accession>Q67VX3</accession>
<dbReference type="EMBL" id="AP004728">
    <property type="protein sequence ID" value="BAD37696.1"/>
    <property type="molecule type" value="Genomic_DNA"/>
</dbReference>
<reference evidence="3" key="1">
    <citation type="journal article" date="2005" name="Nature">
        <title>The map-based sequence of the rice genome.</title>
        <authorList>
            <consortium name="International rice genome sequencing project (IRGSP)"/>
            <person name="Matsumoto T."/>
            <person name="Wu J."/>
            <person name="Kanamori H."/>
            <person name="Katayose Y."/>
            <person name="Fujisawa M."/>
            <person name="Namiki N."/>
            <person name="Mizuno H."/>
            <person name="Yamamoto K."/>
            <person name="Antonio B.A."/>
            <person name="Baba T."/>
            <person name="Sakata K."/>
            <person name="Nagamura Y."/>
            <person name="Aoki H."/>
            <person name="Arikawa K."/>
            <person name="Arita K."/>
            <person name="Bito T."/>
            <person name="Chiden Y."/>
            <person name="Fujitsuka N."/>
            <person name="Fukunaka R."/>
            <person name="Hamada M."/>
            <person name="Harada C."/>
            <person name="Hayashi A."/>
            <person name="Hijishita S."/>
            <person name="Honda M."/>
            <person name="Hosokawa S."/>
            <person name="Ichikawa Y."/>
            <person name="Idonuma A."/>
            <person name="Iijima M."/>
            <person name="Ikeda M."/>
            <person name="Ikeno M."/>
            <person name="Ito K."/>
            <person name="Ito S."/>
            <person name="Ito T."/>
            <person name="Ito Y."/>
            <person name="Ito Y."/>
            <person name="Iwabuchi A."/>
            <person name="Kamiya K."/>
            <person name="Karasawa W."/>
            <person name="Kurita K."/>
            <person name="Katagiri S."/>
            <person name="Kikuta A."/>
            <person name="Kobayashi H."/>
            <person name="Kobayashi N."/>
            <person name="Machita K."/>
            <person name="Maehara T."/>
            <person name="Masukawa M."/>
            <person name="Mizubayashi T."/>
            <person name="Mukai Y."/>
            <person name="Nagasaki H."/>
            <person name="Nagata Y."/>
            <person name="Naito S."/>
            <person name="Nakashima M."/>
            <person name="Nakama Y."/>
            <person name="Nakamichi Y."/>
            <person name="Nakamura M."/>
            <person name="Meguro A."/>
            <person name="Negishi M."/>
            <person name="Ohta I."/>
            <person name="Ohta T."/>
            <person name="Okamoto M."/>
            <person name="Ono N."/>
            <person name="Saji S."/>
            <person name="Sakaguchi M."/>
            <person name="Sakai K."/>
            <person name="Shibata M."/>
            <person name="Shimokawa T."/>
            <person name="Song J."/>
            <person name="Takazaki Y."/>
            <person name="Terasawa K."/>
            <person name="Tsugane M."/>
            <person name="Tsuji K."/>
            <person name="Ueda S."/>
            <person name="Waki K."/>
            <person name="Yamagata H."/>
            <person name="Yamamoto M."/>
            <person name="Yamamoto S."/>
            <person name="Yamane H."/>
            <person name="Yoshiki S."/>
            <person name="Yoshihara R."/>
            <person name="Yukawa K."/>
            <person name="Zhong H."/>
            <person name="Yano M."/>
            <person name="Yuan Q."/>
            <person name="Ouyang S."/>
            <person name="Liu J."/>
            <person name="Jones K.M."/>
            <person name="Gansberger K."/>
            <person name="Moffat K."/>
            <person name="Hill J."/>
            <person name="Bera J."/>
            <person name="Fadrosh D."/>
            <person name="Jin S."/>
            <person name="Johri S."/>
            <person name="Kim M."/>
            <person name="Overton L."/>
            <person name="Reardon M."/>
            <person name="Tsitrin T."/>
            <person name="Vuong H."/>
            <person name="Weaver B."/>
            <person name="Ciecko A."/>
            <person name="Tallon L."/>
            <person name="Jackson J."/>
            <person name="Pai G."/>
            <person name="Aken S.V."/>
            <person name="Utterback T."/>
            <person name="Reidmuller S."/>
            <person name="Feldblyum T."/>
            <person name="Hsiao J."/>
            <person name="Zismann V."/>
            <person name="Iobst S."/>
            <person name="de Vazeille A.R."/>
            <person name="Buell C.R."/>
            <person name="Ying K."/>
            <person name="Li Y."/>
            <person name="Lu T."/>
            <person name="Huang Y."/>
            <person name="Zhao Q."/>
            <person name="Feng Q."/>
            <person name="Zhang L."/>
            <person name="Zhu J."/>
            <person name="Weng Q."/>
            <person name="Mu J."/>
            <person name="Lu Y."/>
            <person name="Fan D."/>
            <person name="Liu Y."/>
            <person name="Guan J."/>
            <person name="Zhang Y."/>
            <person name="Yu S."/>
            <person name="Liu X."/>
            <person name="Zhang Y."/>
            <person name="Hong G."/>
            <person name="Han B."/>
            <person name="Choisne N."/>
            <person name="Demange N."/>
            <person name="Orjeda G."/>
            <person name="Samain S."/>
            <person name="Cattolico L."/>
            <person name="Pelletier E."/>
            <person name="Couloux A."/>
            <person name="Segurens B."/>
            <person name="Wincker P."/>
            <person name="D'Hont A."/>
            <person name="Scarpelli C."/>
            <person name="Weissenbach J."/>
            <person name="Salanoubat M."/>
            <person name="Quetier F."/>
            <person name="Yu Y."/>
            <person name="Kim H.R."/>
            <person name="Rambo T."/>
            <person name="Currie J."/>
            <person name="Collura K."/>
            <person name="Luo M."/>
            <person name="Yang T."/>
            <person name="Ammiraju J.S.S."/>
            <person name="Engler F."/>
            <person name="Soderlund C."/>
            <person name="Wing R.A."/>
            <person name="Palmer L.E."/>
            <person name="de la Bastide M."/>
            <person name="Spiegel L."/>
            <person name="Nascimento L."/>
            <person name="Zutavern T."/>
            <person name="O'Shaughnessy A."/>
            <person name="Dike S."/>
            <person name="Dedhia N."/>
            <person name="Preston R."/>
            <person name="Balija V."/>
            <person name="McCombie W.R."/>
            <person name="Chow T."/>
            <person name="Chen H."/>
            <person name="Chung M."/>
            <person name="Chen C."/>
            <person name="Shaw J."/>
            <person name="Wu H."/>
            <person name="Hsiao K."/>
            <person name="Chao Y."/>
            <person name="Chu M."/>
            <person name="Cheng C."/>
            <person name="Hour A."/>
            <person name="Lee P."/>
            <person name="Lin S."/>
            <person name="Lin Y."/>
            <person name="Liou J."/>
            <person name="Liu S."/>
            <person name="Hsing Y."/>
            <person name="Raghuvanshi S."/>
            <person name="Mohanty A."/>
            <person name="Bharti A.K."/>
            <person name="Gaur A."/>
            <person name="Gupta V."/>
            <person name="Kumar D."/>
            <person name="Ravi V."/>
            <person name="Vij S."/>
            <person name="Kapur A."/>
            <person name="Khurana P."/>
            <person name="Khurana P."/>
            <person name="Khurana J.P."/>
            <person name="Tyagi A.K."/>
            <person name="Gaikwad K."/>
            <person name="Singh A."/>
            <person name="Dalal V."/>
            <person name="Srivastava S."/>
            <person name="Dixit A."/>
            <person name="Pal A.K."/>
            <person name="Ghazi I.A."/>
            <person name="Yadav M."/>
            <person name="Pandit A."/>
            <person name="Bhargava A."/>
            <person name="Sureshbabu K."/>
            <person name="Batra K."/>
            <person name="Sharma T.R."/>
            <person name="Mohapatra T."/>
            <person name="Singh N.K."/>
            <person name="Messing J."/>
            <person name="Nelson A.B."/>
            <person name="Fuks G."/>
            <person name="Kavchok S."/>
            <person name="Keizer G."/>
            <person name="Linton E."/>
            <person name="Llaca V."/>
            <person name="Song R."/>
            <person name="Tanyolac B."/>
            <person name="Young S."/>
            <person name="Ho-Il K."/>
            <person name="Hahn J.H."/>
            <person name="Sangsakoo G."/>
            <person name="Vanavichit A."/>
            <person name="de Mattos Luiz.A.T."/>
            <person name="Zimmer P.D."/>
            <person name="Malone G."/>
            <person name="Dellagostin O."/>
            <person name="de Oliveira A.C."/>
            <person name="Bevan M."/>
            <person name="Bancroft I."/>
            <person name="Minx P."/>
            <person name="Cordum H."/>
            <person name="Wilson R."/>
            <person name="Cheng Z."/>
            <person name="Jin W."/>
            <person name="Jiang J."/>
            <person name="Leong S.A."/>
            <person name="Iwama H."/>
            <person name="Gojobori T."/>
            <person name="Itoh T."/>
            <person name="Niimura Y."/>
            <person name="Fujii Y."/>
            <person name="Habara T."/>
            <person name="Sakai H."/>
            <person name="Sato Y."/>
            <person name="Wilson G."/>
            <person name="Kumar K."/>
            <person name="McCouch S."/>
            <person name="Juretic N."/>
            <person name="Hoen D."/>
            <person name="Wright S."/>
            <person name="Bruskiewich R."/>
            <person name="Bureau T."/>
            <person name="Miyao A."/>
            <person name="Hirochika H."/>
            <person name="Nishikawa T."/>
            <person name="Kadowaki K."/>
            <person name="Sugiura M."/>
            <person name="Burr B."/>
            <person name="Sasaki T."/>
        </authorList>
    </citation>
    <scope>NUCLEOTIDE SEQUENCE [LARGE SCALE GENOMIC DNA]</scope>
    <source>
        <strain evidence="3">cv. Nipponbare</strain>
    </source>
</reference>
<dbReference type="Proteomes" id="UP000000763">
    <property type="component" value="Chromosome 6"/>
</dbReference>
<evidence type="ECO:0000256" key="1">
    <source>
        <dbReference type="SAM" id="MobiDB-lite"/>
    </source>
</evidence>
<evidence type="ECO:0000313" key="2">
    <source>
        <dbReference type="EMBL" id="BAD37696.1"/>
    </source>
</evidence>
<feature type="region of interest" description="Disordered" evidence="1">
    <location>
        <begin position="136"/>
        <end position="170"/>
    </location>
</feature>
<organism evidence="2 3">
    <name type="scientific">Oryza sativa subsp. japonica</name>
    <name type="common">Rice</name>
    <dbReference type="NCBI Taxonomy" id="39947"/>
    <lineage>
        <taxon>Eukaryota</taxon>
        <taxon>Viridiplantae</taxon>
        <taxon>Streptophyta</taxon>
        <taxon>Embryophyta</taxon>
        <taxon>Tracheophyta</taxon>
        <taxon>Spermatophyta</taxon>
        <taxon>Magnoliopsida</taxon>
        <taxon>Liliopsida</taxon>
        <taxon>Poales</taxon>
        <taxon>Poaceae</taxon>
        <taxon>BOP clade</taxon>
        <taxon>Oryzoideae</taxon>
        <taxon>Oryzeae</taxon>
        <taxon>Oryzinae</taxon>
        <taxon>Oryza</taxon>
        <taxon>Oryza sativa</taxon>
    </lineage>
</organism>
<reference evidence="3" key="2">
    <citation type="journal article" date="2008" name="Nucleic Acids Res.">
        <title>The rice annotation project database (RAP-DB): 2008 update.</title>
        <authorList>
            <consortium name="The rice annotation project (RAP)"/>
        </authorList>
    </citation>
    <scope>GENOME REANNOTATION</scope>
    <source>
        <strain evidence="3">cv. Nipponbare</strain>
    </source>
</reference>
<gene>
    <name evidence="2" type="primary">P0583E12.14</name>
</gene>
<sequence length="170" mass="18355">MGPTIISLSSLYRSSLTPLSYASDASEEEPCAPVEAEDKLCAGGCERPRVQEVVVAASLRGSRGGGTPWQRLTRCRLRRSPSLAVLSSACRLELRPPPSSTTPPPLPLDDRDMEVPLLAILDCLGLHLPPRAPLVPLRCPELRPPPSLTEIDGDKGGRGERDKEKESGER</sequence>